<protein>
    <submittedName>
        <fullName evidence="5">AMP-binding protein</fullName>
    </submittedName>
</protein>
<comment type="caution">
    <text evidence="5">The sequence shown here is derived from an EMBL/GenBank/DDBJ whole genome shotgun (WGS) entry which is preliminary data.</text>
</comment>
<proteinExistence type="inferred from homology"/>
<dbReference type="EMBL" id="WBMS02000010">
    <property type="protein sequence ID" value="MWA01568.1"/>
    <property type="molecule type" value="Genomic_DNA"/>
</dbReference>
<dbReference type="InterPro" id="IPR042099">
    <property type="entry name" value="ANL_N_sf"/>
</dbReference>
<name>A0A6I4M610_9ACTN</name>
<dbReference type="Pfam" id="PF00501">
    <property type="entry name" value="AMP-binding"/>
    <property type="match status" value="1"/>
</dbReference>
<dbReference type="InterPro" id="IPR045851">
    <property type="entry name" value="AMP-bd_C_sf"/>
</dbReference>
<evidence type="ECO:0000313" key="6">
    <source>
        <dbReference type="Proteomes" id="UP000462055"/>
    </source>
</evidence>
<dbReference type="SUPFAM" id="SSF56801">
    <property type="entry name" value="Acetyl-CoA synthetase-like"/>
    <property type="match status" value="1"/>
</dbReference>
<evidence type="ECO:0000259" key="3">
    <source>
        <dbReference type="Pfam" id="PF00501"/>
    </source>
</evidence>
<dbReference type="AlphaFoldDB" id="A0A6I4M610"/>
<dbReference type="Pfam" id="PF13193">
    <property type="entry name" value="AMP-binding_C"/>
    <property type="match status" value="1"/>
</dbReference>
<dbReference type="PANTHER" id="PTHR24096:SF149">
    <property type="entry name" value="AMP-BINDING DOMAIN-CONTAINING PROTEIN-RELATED"/>
    <property type="match status" value="1"/>
</dbReference>
<dbReference type="Gene3D" id="3.40.50.12780">
    <property type="entry name" value="N-terminal domain of ligase-like"/>
    <property type="match status" value="1"/>
</dbReference>
<dbReference type="InterPro" id="IPR000873">
    <property type="entry name" value="AMP-dep_synth/lig_dom"/>
</dbReference>
<dbReference type="InterPro" id="IPR020845">
    <property type="entry name" value="AMP-binding_CS"/>
</dbReference>
<keyword evidence="2" id="KW-0436">Ligase</keyword>
<dbReference type="GO" id="GO:0016405">
    <property type="term" value="F:CoA-ligase activity"/>
    <property type="evidence" value="ECO:0007669"/>
    <property type="project" value="TreeGrafter"/>
</dbReference>
<evidence type="ECO:0000259" key="4">
    <source>
        <dbReference type="Pfam" id="PF13193"/>
    </source>
</evidence>
<organism evidence="5 6">
    <name type="scientific">Actinomadura physcomitrii</name>
    <dbReference type="NCBI Taxonomy" id="2650748"/>
    <lineage>
        <taxon>Bacteria</taxon>
        <taxon>Bacillati</taxon>
        <taxon>Actinomycetota</taxon>
        <taxon>Actinomycetes</taxon>
        <taxon>Streptosporangiales</taxon>
        <taxon>Thermomonosporaceae</taxon>
        <taxon>Actinomadura</taxon>
    </lineage>
</organism>
<feature type="domain" description="AMP-dependent synthetase/ligase" evidence="3">
    <location>
        <begin position="11"/>
        <end position="370"/>
    </location>
</feature>
<reference evidence="5" key="1">
    <citation type="submission" date="2019-12" db="EMBL/GenBank/DDBJ databases">
        <title>Actinomadura physcomitrii sp. nov., a novel actinomycete isolated from moss [Physcomitrium sphaericum (Ludw) Fuernr].</title>
        <authorList>
            <person name="Zhuang X."/>
        </authorList>
    </citation>
    <scope>NUCLEOTIDE SEQUENCE [LARGE SCALE GENOMIC DNA]</scope>
    <source>
        <strain evidence="5">LD22</strain>
    </source>
</reference>
<sequence length="513" mass="55513">MTEPEHGTPEYWAKARPDAAAVICGDQVLTYGEWNEKADRVAEGLAALGLEPGDRLGMRFRLGIEWFVIQRALQKLGVAQVAVNWKLTADEAAYIVEDSQAKGLACNDTDASAWARHDLGVLVTVGQPAGGVGVRYEDLLDTPVSTPRFGPLMPALVLYTSGTTGAPRGVPPVDRSKVKDLDRMLRYGASLGSVPPYPDQPVTLLTLPTHHGAGPGVATAACARGGTVVLLDPYDAQKALELIDKHKVQVWTAVPTMLLRIQNLPAQILDRYDLSSITAVSTGAAPVPQSLKEWLVERLGEGVLWEAYGASEAGMISYTAPEYQLSKPGTSGIPYDGVQIAIVDESWNRLPAGRTGEIAVNTPVVLSGYLGRDELGEDTIKDGFYRTGDVGHLDEDGFLYITDRIKDMIVAGGVNIYPAEIEKALVQHPAVIDAAVIGIPQDDFGEQPMAFIVAAPDAAPTEADLLAFLEGRLAPYKRPRRFEFVDELPVNATGKVLKNELRAPYWKDRERRV</sequence>
<comment type="similarity">
    <text evidence="1">Belongs to the ATP-dependent AMP-binding enzyme family.</text>
</comment>
<dbReference type="RefSeq" id="WP_151594069.1">
    <property type="nucleotide sequence ID" value="NZ_WBMS02000010.1"/>
</dbReference>
<dbReference type="Gene3D" id="3.30.300.30">
    <property type="match status" value="1"/>
</dbReference>
<evidence type="ECO:0000256" key="1">
    <source>
        <dbReference type="ARBA" id="ARBA00006432"/>
    </source>
</evidence>
<keyword evidence="6" id="KW-1185">Reference proteome</keyword>
<dbReference type="PROSITE" id="PS00455">
    <property type="entry name" value="AMP_BINDING"/>
    <property type="match status" value="1"/>
</dbReference>
<dbReference type="PANTHER" id="PTHR24096">
    <property type="entry name" value="LONG-CHAIN-FATTY-ACID--COA LIGASE"/>
    <property type="match status" value="1"/>
</dbReference>
<dbReference type="FunFam" id="3.30.300.30:FF:000008">
    <property type="entry name" value="2,3-dihydroxybenzoate-AMP ligase"/>
    <property type="match status" value="1"/>
</dbReference>
<gene>
    <name evidence="5" type="ORF">F8568_014525</name>
</gene>
<dbReference type="InterPro" id="IPR025110">
    <property type="entry name" value="AMP-bd_C"/>
</dbReference>
<feature type="domain" description="AMP-binding enzyme C-terminal" evidence="4">
    <location>
        <begin position="420"/>
        <end position="495"/>
    </location>
</feature>
<accession>A0A6I4M610</accession>
<evidence type="ECO:0000256" key="2">
    <source>
        <dbReference type="ARBA" id="ARBA00022598"/>
    </source>
</evidence>
<evidence type="ECO:0000313" key="5">
    <source>
        <dbReference type="EMBL" id="MWA01568.1"/>
    </source>
</evidence>
<dbReference type="Proteomes" id="UP000462055">
    <property type="component" value="Unassembled WGS sequence"/>
</dbReference>